<dbReference type="InterPro" id="IPR008030">
    <property type="entry name" value="NmrA-like"/>
</dbReference>
<evidence type="ECO:0000313" key="4">
    <source>
        <dbReference type="Proteomes" id="UP000287352"/>
    </source>
</evidence>
<dbReference type="Proteomes" id="UP000287352">
    <property type="component" value="Unassembled WGS sequence"/>
</dbReference>
<organism evidence="3 4">
    <name type="scientific">Tengunoibacter tsumagoiensis</name>
    <dbReference type="NCBI Taxonomy" id="2014871"/>
    <lineage>
        <taxon>Bacteria</taxon>
        <taxon>Bacillati</taxon>
        <taxon>Chloroflexota</taxon>
        <taxon>Ktedonobacteria</taxon>
        <taxon>Ktedonobacterales</taxon>
        <taxon>Dictyobacteraceae</taxon>
        <taxon>Tengunoibacter</taxon>
    </lineage>
</organism>
<evidence type="ECO:0000259" key="2">
    <source>
        <dbReference type="Pfam" id="PF05368"/>
    </source>
</evidence>
<name>A0A401ZWF9_9CHLR</name>
<keyword evidence="1" id="KW-0812">Transmembrane</keyword>
<sequence>MSSILLTGASGNVGREVAAYLQEHNVAFRVTTHRPADAGAHKVYFDFEKPETFLPAFTGITKLFLIRPPQIADAKKVFLPLLEAAKEAGIQHIVFLSLMGVEKNKVVPHAKIEEYIIASGIPYTMLRPSFFMQNLFTQHAKELYQEHCIYVPAGKGKTSFIDVRDIGAVGAISLMDDRHQNKAYTLTGSEALDYYQVARIFTEELGYPIAYAHPSTIQFFLHERKKGTPLPFILVMSGIYLTAMLGLAAGITPTVAELLGRPPLTVKDFAHHYRAQLMGTTGATL</sequence>
<accession>A0A401ZWF9</accession>
<feature type="domain" description="NmrA-like" evidence="2">
    <location>
        <begin position="2"/>
        <end position="215"/>
    </location>
</feature>
<keyword evidence="1" id="KW-0472">Membrane</keyword>
<dbReference type="InterPro" id="IPR036291">
    <property type="entry name" value="NAD(P)-bd_dom_sf"/>
</dbReference>
<keyword evidence="4" id="KW-1185">Reference proteome</keyword>
<dbReference type="InterPro" id="IPR051604">
    <property type="entry name" value="Ergot_Alk_Oxidoreductase"/>
</dbReference>
<gene>
    <name evidence="3" type="ORF">KTT_10840</name>
</gene>
<dbReference type="Gene3D" id="3.40.50.720">
    <property type="entry name" value="NAD(P)-binding Rossmann-like Domain"/>
    <property type="match status" value="1"/>
</dbReference>
<dbReference type="OrthoDB" id="154676at2"/>
<dbReference type="Gene3D" id="3.90.25.10">
    <property type="entry name" value="UDP-galactose 4-epimerase, domain 1"/>
    <property type="match status" value="1"/>
</dbReference>
<dbReference type="SUPFAM" id="SSF51735">
    <property type="entry name" value="NAD(P)-binding Rossmann-fold domains"/>
    <property type="match status" value="1"/>
</dbReference>
<dbReference type="RefSeq" id="WP_126578938.1">
    <property type="nucleotide sequence ID" value="NZ_BIFR01000001.1"/>
</dbReference>
<dbReference type="PANTHER" id="PTHR43162">
    <property type="match status" value="1"/>
</dbReference>
<dbReference type="EMBL" id="BIFR01000001">
    <property type="protein sequence ID" value="GCE11225.1"/>
    <property type="molecule type" value="Genomic_DNA"/>
</dbReference>
<protein>
    <submittedName>
        <fullName evidence="3">NAD(P)-dependent oxidoreductase</fullName>
    </submittedName>
</protein>
<proteinExistence type="predicted"/>
<keyword evidence="1" id="KW-1133">Transmembrane helix</keyword>
<dbReference type="AlphaFoldDB" id="A0A401ZWF9"/>
<dbReference type="PANTHER" id="PTHR43162:SF1">
    <property type="entry name" value="PRESTALK A DIFFERENTIATION PROTEIN A"/>
    <property type="match status" value="1"/>
</dbReference>
<evidence type="ECO:0000313" key="3">
    <source>
        <dbReference type="EMBL" id="GCE11225.1"/>
    </source>
</evidence>
<comment type="caution">
    <text evidence="3">The sequence shown here is derived from an EMBL/GenBank/DDBJ whole genome shotgun (WGS) entry which is preliminary data.</text>
</comment>
<evidence type="ECO:0000256" key="1">
    <source>
        <dbReference type="SAM" id="Phobius"/>
    </source>
</evidence>
<dbReference type="Pfam" id="PF05368">
    <property type="entry name" value="NmrA"/>
    <property type="match status" value="1"/>
</dbReference>
<feature type="transmembrane region" description="Helical" evidence="1">
    <location>
        <begin position="230"/>
        <end position="251"/>
    </location>
</feature>
<reference evidence="4" key="1">
    <citation type="submission" date="2018-12" db="EMBL/GenBank/DDBJ databases">
        <title>Tengunoibacter tsumagoiensis gen. nov., sp. nov., Dictyobacter kobayashii sp. nov., D. alpinus sp. nov., and D. joshuensis sp. nov. and description of Dictyobacteraceae fam. nov. within the order Ktedonobacterales isolated from Tengu-no-mugimeshi.</title>
        <authorList>
            <person name="Wang C.M."/>
            <person name="Zheng Y."/>
            <person name="Sakai Y."/>
            <person name="Toyoda A."/>
            <person name="Minakuchi Y."/>
            <person name="Abe K."/>
            <person name="Yokota A."/>
            <person name="Yabe S."/>
        </authorList>
    </citation>
    <scope>NUCLEOTIDE SEQUENCE [LARGE SCALE GENOMIC DNA]</scope>
    <source>
        <strain evidence="4">Uno3</strain>
    </source>
</reference>
<dbReference type="CDD" id="cd05269">
    <property type="entry name" value="TMR_SDR_a"/>
    <property type="match status" value="1"/>
</dbReference>